<feature type="chain" id="PRO_5002086134" evidence="6">
    <location>
        <begin position="29"/>
        <end position="203"/>
    </location>
</feature>
<dbReference type="Gene3D" id="3.40.30.10">
    <property type="entry name" value="Glutaredoxin"/>
    <property type="match status" value="1"/>
</dbReference>
<dbReference type="InterPro" id="IPR013766">
    <property type="entry name" value="Thioredoxin_domain"/>
</dbReference>
<feature type="domain" description="Thioredoxin" evidence="7">
    <location>
        <begin position="54"/>
        <end position="200"/>
    </location>
</feature>
<keyword evidence="3" id="KW-0735">Signal-anchor</keyword>
<dbReference type="InterPro" id="IPR017937">
    <property type="entry name" value="Thioredoxin_CS"/>
</dbReference>
<dbReference type="AlphaFoldDB" id="A0A0B4CWY2"/>
<keyword evidence="5" id="KW-0676">Redox-active center</keyword>
<evidence type="ECO:0000256" key="3">
    <source>
        <dbReference type="ARBA" id="ARBA00022968"/>
    </source>
</evidence>
<evidence type="ECO:0000313" key="9">
    <source>
        <dbReference type="Proteomes" id="UP000031202"/>
    </source>
</evidence>
<dbReference type="Proteomes" id="UP000031202">
    <property type="component" value="Unassembled WGS sequence"/>
</dbReference>
<protein>
    <submittedName>
        <fullName evidence="8">Alkyl hydroperoxide reductase</fullName>
    </submittedName>
</protein>
<dbReference type="PANTHER" id="PTHR42852:SF6">
    <property type="entry name" value="THIOL:DISULFIDE INTERCHANGE PROTEIN DSBE"/>
    <property type="match status" value="1"/>
</dbReference>
<accession>A0A0B4CWY2</accession>
<dbReference type="InterPro" id="IPR050553">
    <property type="entry name" value="Thioredoxin_ResA/DsbE_sf"/>
</dbReference>
<comment type="caution">
    <text evidence="8">The sequence shown here is derived from an EMBL/GenBank/DDBJ whole genome shotgun (WGS) entry which is preliminary data.</text>
</comment>
<dbReference type="CDD" id="cd02966">
    <property type="entry name" value="TlpA_like_family"/>
    <property type="match status" value="1"/>
</dbReference>
<dbReference type="PROSITE" id="PS51352">
    <property type="entry name" value="THIOREDOXIN_2"/>
    <property type="match status" value="1"/>
</dbReference>
<keyword evidence="6" id="KW-0732">Signal</keyword>
<gene>
    <name evidence="8" type="ORF">RM52_12240</name>
</gene>
<dbReference type="GO" id="GO:0017004">
    <property type="term" value="P:cytochrome complex assembly"/>
    <property type="evidence" value="ECO:0007669"/>
    <property type="project" value="UniProtKB-KW"/>
</dbReference>
<dbReference type="GO" id="GO:0030313">
    <property type="term" value="C:cell envelope"/>
    <property type="evidence" value="ECO:0007669"/>
    <property type="project" value="UniProtKB-SubCell"/>
</dbReference>
<dbReference type="GO" id="GO:0016491">
    <property type="term" value="F:oxidoreductase activity"/>
    <property type="evidence" value="ECO:0007669"/>
    <property type="project" value="InterPro"/>
</dbReference>
<dbReference type="PROSITE" id="PS51257">
    <property type="entry name" value="PROKAR_LIPOPROTEIN"/>
    <property type="match status" value="1"/>
</dbReference>
<dbReference type="PANTHER" id="PTHR42852">
    <property type="entry name" value="THIOL:DISULFIDE INTERCHANGE PROTEIN DSBE"/>
    <property type="match status" value="1"/>
</dbReference>
<dbReference type="EMBL" id="JWSZ01000016">
    <property type="protein sequence ID" value="KIC56585.1"/>
    <property type="molecule type" value="Genomic_DNA"/>
</dbReference>
<keyword evidence="2" id="KW-0201">Cytochrome c-type biogenesis</keyword>
<dbReference type="RefSeq" id="WP_039416489.1">
    <property type="nucleotide sequence ID" value="NZ_JWSZ01000016.1"/>
</dbReference>
<dbReference type="InterPro" id="IPR000866">
    <property type="entry name" value="AhpC/TSA"/>
</dbReference>
<evidence type="ECO:0000259" key="7">
    <source>
        <dbReference type="PROSITE" id="PS51352"/>
    </source>
</evidence>
<evidence type="ECO:0000256" key="5">
    <source>
        <dbReference type="ARBA" id="ARBA00023284"/>
    </source>
</evidence>
<comment type="subcellular location">
    <subcellularLocation>
        <location evidence="1">Cell envelope</location>
    </subcellularLocation>
</comment>
<proteinExistence type="predicted"/>
<reference evidence="8 9" key="1">
    <citation type="submission" date="2014-12" db="EMBL/GenBank/DDBJ databases">
        <title>Genome sequencing of Microbacterium hominis TPW29.</title>
        <authorList>
            <person name="Tan P.W."/>
            <person name="Chan K.-G."/>
        </authorList>
    </citation>
    <scope>NUCLEOTIDE SEQUENCE [LARGE SCALE GENOMIC DNA]</scope>
    <source>
        <strain evidence="8 9">TPW29</strain>
    </source>
</reference>
<keyword evidence="4" id="KW-1015">Disulfide bond</keyword>
<dbReference type="Pfam" id="PF00578">
    <property type="entry name" value="AhpC-TSA"/>
    <property type="match status" value="1"/>
</dbReference>
<feature type="signal peptide" evidence="6">
    <location>
        <begin position="1"/>
        <end position="28"/>
    </location>
</feature>
<organism evidence="8 9">
    <name type="scientific">Microbacterium hominis</name>
    <dbReference type="NCBI Taxonomy" id="162426"/>
    <lineage>
        <taxon>Bacteria</taxon>
        <taxon>Bacillati</taxon>
        <taxon>Actinomycetota</taxon>
        <taxon>Actinomycetes</taxon>
        <taxon>Micrococcales</taxon>
        <taxon>Microbacteriaceae</taxon>
        <taxon>Microbacterium</taxon>
    </lineage>
</organism>
<sequence>MKHRTTARLAASLLALALGAGLAGCSSANDDLANQYKQGDGKGYISGDGSVQEIAPGDRGGAVSFSGTAVDGATVTNADYADKVLVLNFWYANCGPCRAEAPTLESTYQAVQPAGAEFLGVNIYDGPEGAKAFDEKYNITYPSLLAKDDADLKLAFASWTPLQSVPITLVLDRQGRVAARFIGRVESESILKTIINDVVAEKS</sequence>
<keyword evidence="3" id="KW-0812">Transmembrane</keyword>
<evidence type="ECO:0000256" key="1">
    <source>
        <dbReference type="ARBA" id="ARBA00004196"/>
    </source>
</evidence>
<dbReference type="SUPFAM" id="SSF52833">
    <property type="entry name" value="Thioredoxin-like"/>
    <property type="match status" value="1"/>
</dbReference>
<dbReference type="InterPro" id="IPR036249">
    <property type="entry name" value="Thioredoxin-like_sf"/>
</dbReference>
<dbReference type="PROSITE" id="PS00194">
    <property type="entry name" value="THIOREDOXIN_1"/>
    <property type="match status" value="1"/>
</dbReference>
<dbReference type="GO" id="GO:0016209">
    <property type="term" value="F:antioxidant activity"/>
    <property type="evidence" value="ECO:0007669"/>
    <property type="project" value="InterPro"/>
</dbReference>
<name>A0A0B4CWY2_9MICO</name>
<evidence type="ECO:0000313" key="8">
    <source>
        <dbReference type="EMBL" id="KIC56585.1"/>
    </source>
</evidence>
<evidence type="ECO:0000256" key="4">
    <source>
        <dbReference type="ARBA" id="ARBA00023157"/>
    </source>
</evidence>
<evidence type="ECO:0000256" key="6">
    <source>
        <dbReference type="SAM" id="SignalP"/>
    </source>
</evidence>
<evidence type="ECO:0000256" key="2">
    <source>
        <dbReference type="ARBA" id="ARBA00022748"/>
    </source>
</evidence>